<dbReference type="GO" id="GO:0016758">
    <property type="term" value="F:hexosyltransferase activity"/>
    <property type="evidence" value="ECO:0007669"/>
    <property type="project" value="TreeGrafter"/>
</dbReference>
<evidence type="ECO:0000259" key="3">
    <source>
        <dbReference type="Pfam" id="PF00534"/>
    </source>
</evidence>
<dbReference type="HOGENOM" id="CLU_440603_0_0_6"/>
<dbReference type="NCBIfam" id="TIGR00696">
    <property type="entry name" value="wecG_tagA_cpsF"/>
    <property type="match status" value="1"/>
</dbReference>
<dbReference type="PANTHER" id="PTHR34136">
    <property type="match status" value="1"/>
</dbReference>
<dbReference type="CDD" id="cd06533">
    <property type="entry name" value="Glyco_transf_WecG_TagA"/>
    <property type="match status" value="1"/>
</dbReference>
<dbReference type="PANTHER" id="PTHR34136:SF1">
    <property type="entry name" value="UDP-N-ACETYL-D-MANNOSAMINURONIC ACID TRANSFERASE"/>
    <property type="match status" value="1"/>
</dbReference>
<organism evidence="5 6">
    <name type="scientific">Hahella chejuensis (strain KCTC 2396)</name>
    <dbReference type="NCBI Taxonomy" id="349521"/>
    <lineage>
        <taxon>Bacteria</taxon>
        <taxon>Pseudomonadati</taxon>
        <taxon>Pseudomonadota</taxon>
        <taxon>Gammaproteobacteria</taxon>
        <taxon>Oceanospirillales</taxon>
        <taxon>Hahellaceae</taxon>
        <taxon>Hahella</taxon>
    </lineage>
</organism>
<dbReference type="RefSeq" id="WP_011398447.1">
    <property type="nucleotide sequence ID" value="NC_007645.1"/>
</dbReference>
<dbReference type="Gene3D" id="3.40.50.2000">
    <property type="entry name" value="Glycogen Phosphorylase B"/>
    <property type="match status" value="2"/>
</dbReference>
<dbReference type="CDD" id="cd03811">
    <property type="entry name" value="GT4_GT28_WabH-like"/>
    <property type="match status" value="1"/>
</dbReference>
<sequence>MLNEATTTNVGGIKTSCLDRKQLALLVGEICQNYTPDQSAFLIFSSNGQAISLAGSDPAYLELMNNVDLVHADGQSVVTLSRWFSERPIAERSATTDMIHDIPVHYAPTLKHFFLGGLKDVVEQAAKIYSDTYANAEIVGVRDGYFSAADELNIVEEINQSGADVLWVGLGKPKEQEFCIRHKDKLKVPVVISCGGCYNFLTGHYKRAPEWVQNNGLEWVHRMVLNPRKLFWRYLITNPHTIYLAYKNRYRGDRDTESKKVLFLLKTFSKGGGVERVSANLATSLKAQGYDPEFYVFFSKEEDISQLRQDWPVTLVEPSRKSPLKLISEFLRLRRHVKNNRIGVVISSKETANLISLVSLMFLPRVMKLFTRHCAFDVSDQKLAPRSIKALYCMYALTRSRIVTVSEDLAHQIKAFLPYNRNKVVARANPIIDERIFTLAQESAPIQGDYLCAVGRLCEQKGFDLLLDAYKQALTLQPALPKLVIVGDGDDRAALEKQAADLGLTDKVIFYGFTPNPYAIIKHARLFVMSSRHEGLPTALVEAIALGVPVVSSDCETGPRELLDNGRYGGLAPNQNPAALAQAIVDNLTTPIAPEAEAVSKYRYADAADAYIKLFGERMA</sequence>
<dbReference type="SUPFAM" id="SSF53756">
    <property type="entry name" value="UDP-Glycosyltransferase/glycogen phosphorylase"/>
    <property type="match status" value="1"/>
</dbReference>
<dbReference type="STRING" id="349521.HCH_04683"/>
<dbReference type="Pfam" id="PF00534">
    <property type="entry name" value="Glycos_transf_1"/>
    <property type="match status" value="1"/>
</dbReference>
<dbReference type="AlphaFoldDB" id="Q2SD92"/>
<keyword evidence="6" id="KW-1185">Reference proteome</keyword>
<dbReference type="Proteomes" id="UP000000238">
    <property type="component" value="Chromosome"/>
</dbReference>
<keyword evidence="1" id="KW-0328">Glycosyltransferase</keyword>
<keyword evidence="2 5" id="KW-0808">Transferase</keyword>
<dbReference type="OrthoDB" id="9808602at2"/>
<dbReference type="InterPro" id="IPR001296">
    <property type="entry name" value="Glyco_trans_1"/>
</dbReference>
<dbReference type="Pfam" id="PF13439">
    <property type="entry name" value="Glyco_transf_4"/>
    <property type="match status" value="1"/>
</dbReference>
<evidence type="ECO:0000256" key="2">
    <source>
        <dbReference type="ARBA" id="ARBA00022679"/>
    </source>
</evidence>
<dbReference type="eggNOG" id="COG1922">
    <property type="taxonomic scope" value="Bacteria"/>
</dbReference>
<dbReference type="EMBL" id="CP000155">
    <property type="protein sequence ID" value="ABC31382.1"/>
    <property type="molecule type" value="Genomic_DNA"/>
</dbReference>
<dbReference type="InterPro" id="IPR004629">
    <property type="entry name" value="WecG_TagA_CpsF"/>
</dbReference>
<dbReference type="CAZy" id="GT26">
    <property type="family name" value="Glycosyltransferase Family 26"/>
</dbReference>
<accession>Q2SD92</accession>
<evidence type="ECO:0000256" key="1">
    <source>
        <dbReference type="ARBA" id="ARBA00022676"/>
    </source>
</evidence>
<dbReference type="eggNOG" id="COG0438">
    <property type="taxonomic scope" value="Bacteria"/>
</dbReference>
<proteinExistence type="predicted"/>
<feature type="domain" description="Glycosyl transferase family 1" evidence="3">
    <location>
        <begin position="449"/>
        <end position="602"/>
    </location>
</feature>
<dbReference type="InterPro" id="IPR028098">
    <property type="entry name" value="Glyco_trans_4-like_N"/>
</dbReference>
<name>Q2SD92_HAHCH</name>
<evidence type="ECO:0000259" key="4">
    <source>
        <dbReference type="Pfam" id="PF13439"/>
    </source>
</evidence>
<dbReference type="Pfam" id="PF03808">
    <property type="entry name" value="Glyco_tran_WecG"/>
    <property type="match status" value="1"/>
</dbReference>
<feature type="domain" description="Glycosyltransferase subfamily 4-like N-terminal" evidence="4">
    <location>
        <begin position="272"/>
        <end position="431"/>
    </location>
</feature>
<gene>
    <name evidence="5" type="ordered locus">HCH_04683</name>
</gene>
<protein>
    <submittedName>
        <fullName evidence="5">Glycosyltransferase</fullName>
    </submittedName>
</protein>
<reference evidence="5 6" key="1">
    <citation type="journal article" date="2005" name="Nucleic Acids Res.">
        <title>Genomic blueprint of Hahella chejuensis, a marine microbe producing an algicidal agent.</title>
        <authorList>
            <person name="Jeong H."/>
            <person name="Yim J.H."/>
            <person name="Lee C."/>
            <person name="Choi S.-H."/>
            <person name="Park Y.K."/>
            <person name="Yoon S.H."/>
            <person name="Hur C.-G."/>
            <person name="Kang H.-Y."/>
            <person name="Kim D."/>
            <person name="Lee H.H."/>
            <person name="Park K.H."/>
            <person name="Park S.-H."/>
            <person name="Park H.-S."/>
            <person name="Lee H.K."/>
            <person name="Oh T.K."/>
            <person name="Kim J.F."/>
        </authorList>
    </citation>
    <scope>NUCLEOTIDE SEQUENCE [LARGE SCALE GENOMIC DNA]</scope>
    <source>
        <strain evidence="5 6">KCTC 2396</strain>
    </source>
</reference>
<dbReference type="KEGG" id="hch:HCH_04683"/>
<dbReference type="CAZy" id="GT4">
    <property type="family name" value="Glycosyltransferase Family 4"/>
</dbReference>
<evidence type="ECO:0000313" key="5">
    <source>
        <dbReference type="EMBL" id="ABC31382.1"/>
    </source>
</evidence>
<evidence type="ECO:0000313" key="6">
    <source>
        <dbReference type="Proteomes" id="UP000000238"/>
    </source>
</evidence>